<dbReference type="NCBIfam" id="TIGR00407">
    <property type="entry name" value="proA"/>
    <property type="match status" value="1"/>
</dbReference>
<evidence type="ECO:0000256" key="5">
    <source>
        <dbReference type="ARBA" id="ARBA00023002"/>
    </source>
</evidence>
<dbReference type="PIRSF" id="PIRSF000151">
    <property type="entry name" value="GPR"/>
    <property type="match status" value="1"/>
</dbReference>
<dbReference type="SUPFAM" id="SSF53720">
    <property type="entry name" value="ALDH-like"/>
    <property type="match status" value="1"/>
</dbReference>
<keyword evidence="7" id="KW-0963">Cytoplasm</keyword>
<dbReference type="InterPro" id="IPR012134">
    <property type="entry name" value="Glu-5-SA_DH"/>
</dbReference>
<dbReference type="Pfam" id="PF00171">
    <property type="entry name" value="Aldedh"/>
    <property type="match status" value="1"/>
</dbReference>
<dbReference type="RefSeq" id="WP_063070343.1">
    <property type="nucleotide sequence ID" value="NZ_LQXA01000006.1"/>
</dbReference>
<keyword evidence="2 7" id="KW-0028">Amino-acid biosynthesis</keyword>
<evidence type="ECO:0000256" key="6">
    <source>
        <dbReference type="ARBA" id="ARBA00049024"/>
    </source>
</evidence>
<dbReference type="InterPro" id="IPR020593">
    <property type="entry name" value="G-glutamylP_reductase_CS"/>
</dbReference>
<dbReference type="InterPro" id="IPR016163">
    <property type="entry name" value="Ald_DH_C"/>
</dbReference>
<dbReference type="InterPro" id="IPR016162">
    <property type="entry name" value="Ald_DH_N"/>
</dbReference>
<dbReference type="GO" id="GO:0055129">
    <property type="term" value="P:L-proline biosynthetic process"/>
    <property type="evidence" value="ECO:0007669"/>
    <property type="project" value="UniProtKB-UniRule"/>
</dbReference>
<evidence type="ECO:0000259" key="8">
    <source>
        <dbReference type="Pfam" id="PF00171"/>
    </source>
</evidence>
<dbReference type="PANTHER" id="PTHR11063:SF8">
    <property type="entry name" value="DELTA-1-PYRROLINE-5-CARBOXYLATE SYNTHASE"/>
    <property type="match status" value="1"/>
</dbReference>
<dbReference type="HAMAP" id="MF_00412">
    <property type="entry name" value="ProA"/>
    <property type="match status" value="1"/>
</dbReference>
<dbReference type="GO" id="GO:0004350">
    <property type="term" value="F:glutamate-5-semialdehyde dehydrogenase activity"/>
    <property type="evidence" value="ECO:0007669"/>
    <property type="project" value="UniProtKB-UniRule"/>
</dbReference>
<evidence type="ECO:0000256" key="7">
    <source>
        <dbReference type="HAMAP-Rule" id="MF_00412"/>
    </source>
</evidence>
<evidence type="ECO:0000313" key="9">
    <source>
        <dbReference type="EMBL" id="KZC96376.1"/>
    </source>
</evidence>
<dbReference type="AlphaFoldDB" id="A0A154V4S4"/>
<dbReference type="InterPro" id="IPR015590">
    <property type="entry name" value="Aldehyde_DH_dom"/>
</dbReference>
<gene>
    <name evidence="7" type="primary">proA</name>
    <name evidence="9" type="ORF">AWH51_03210</name>
</gene>
<evidence type="ECO:0000313" key="10">
    <source>
        <dbReference type="Proteomes" id="UP000076218"/>
    </source>
</evidence>
<dbReference type="Proteomes" id="UP000076218">
    <property type="component" value="Unassembled WGS sequence"/>
</dbReference>
<dbReference type="FunFam" id="3.40.309.10:FF:000006">
    <property type="entry name" value="Gamma-glutamyl phosphate reductase"/>
    <property type="match status" value="1"/>
</dbReference>
<evidence type="ECO:0000256" key="2">
    <source>
        <dbReference type="ARBA" id="ARBA00022605"/>
    </source>
</evidence>
<dbReference type="Gene3D" id="3.40.605.10">
    <property type="entry name" value="Aldehyde Dehydrogenase, Chain A, domain 1"/>
    <property type="match status" value="1"/>
</dbReference>
<keyword evidence="4 7" id="KW-0521">NADP</keyword>
<evidence type="ECO:0000256" key="1">
    <source>
        <dbReference type="ARBA" id="ARBA00004985"/>
    </source>
</evidence>
<organism evidence="9 10">
    <name type="scientific">Clavibacter tessellarius</name>
    <dbReference type="NCBI Taxonomy" id="31965"/>
    <lineage>
        <taxon>Bacteria</taxon>
        <taxon>Bacillati</taxon>
        <taxon>Actinomycetota</taxon>
        <taxon>Actinomycetes</taxon>
        <taxon>Micrococcales</taxon>
        <taxon>Microbacteriaceae</taxon>
        <taxon>Clavibacter</taxon>
    </lineage>
</organism>
<dbReference type="OrthoDB" id="9809970at2"/>
<keyword evidence="5 7" id="KW-0560">Oxidoreductase</keyword>
<protein>
    <recommendedName>
        <fullName evidence="7">Gamma-glutamyl phosphate reductase</fullName>
        <shortName evidence="7">GPR</shortName>
        <ecNumber evidence="7">1.2.1.41</ecNumber>
    </recommendedName>
    <alternativeName>
        <fullName evidence="7">Glutamate-5-semialdehyde dehydrogenase</fullName>
    </alternativeName>
    <alternativeName>
        <fullName evidence="7">Glutamyl-gamma-semialdehyde dehydrogenase</fullName>
        <shortName evidence="7">GSA dehydrogenase</shortName>
    </alternativeName>
</protein>
<evidence type="ECO:0000256" key="4">
    <source>
        <dbReference type="ARBA" id="ARBA00022857"/>
    </source>
</evidence>
<evidence type="ECO:0000256" key="3">
    <source>
        <dbReference type="ARBA" id="ARBA00022650"/>
    </source>
</evidence>
<dbReference type="GO" id="GO:0005737">
    <property type="term" value="C:cytoplasm"/>
    <property type="evidence" value="ECO:0007669"/>
    <property type="project" value="UniProtKB-SubCell"/>
</dbReference>
<dbReference type="PROSITE" id="PS01223">
    <property type="entry name" value="PROA"/>
    <property type="match status" value="1"/>
</dbReference>
<comment type="caution">
    <text evidence="9">The sequence shown here is derived from an EMBL/GenBank/DDBJ whole genome shotgun (WGS) entry which is preliminary data.</text>
</comment>
<dbReference type="NCBIfam" id="NF001221">
    <property type="entry name" value="PRK00197.1"/>
    <property type="match status" value="1"/>
</dbReference>
<comment type="catalytic activity">
    <reaction evidence="6 7">
        <text>L-glutamate 5-semialdehyde + phosphate + NADP(+) = L-glutamyl 5-phosphate + NADPH + H(+)</text>
        <dbReference type="Rhea" id="RHEA:19541"/>
        <dbReference type="ChEBI" id="CHEBI:15378"/>
        <dbReference type="ChEBI" id="CHEBI:43474"/>
        <dbReference type="ChEBI" id="CHEBI:57783"/>
        <dbReference type="ChEBI" id="CHEBI:58066"/>
        <dbReference type="ChEBI" id="CHEBI:58274"/>
        <dbReference type="ChEBI" id="CHEBI:58349"/>
        <dbReference type="EC" id="1.2.1.41"/>
    </reaction>
</comment>
<comment type="pathway">
    <text evidence="1 7">Amino-acid biosynthesis; L-proline biosynthesis; L-glutamate 5-semialdehyde from L-glutamate: step 2/2.</text>
</comment>
<dbReference type="Gene3D" id="3.40.309.10">
    <property type="entry name" value="Aldehyde Dehydrogenase, Chain A, domain 2"/>
    <property type="match status" value="1"/>
</dbReference>
<dbReference type="UniPathway" id="UPA00098">
    <property type="reaction ID" value="UER00360"/>
</dbReference>
<dbReference type="STRING" id="31965.AWH51_03210"/>
<dbReference type="EC" id="1.2.1.41" evidence="7"/>
<feature type="domain" description="Aldehyde dehydrogenase" evidence="8">
    <location>
        <begin position="26"/>
        <end position="309"/>
    </location>
</feature>
<proteinExistence type="inferred from homology"/>
<comment type="similarity">
    <text evidence="7">Belongs to the gamma-glutamyl phosphate reductase family.</text>
</comment>
<sequence>MPTTVTGGTDAALASAVDPAARTDADASSSALEGILVAARTASTRLAASTAGERDAALDRIAAALHAASDRIVAANAEDLAAGRAAGLAAGLLDRLALDAARVRALADAVAGIRRLDDPLGQVVRGRTLPNGLLLSQVRVPFGVVGAIYEARPNVTVDIAALALRSGNAVVLRGGSAALRSNAVLVEVMREAVAEAGLPADAVQTVDPHGRAGAARLMRARGLVDVLVPRGSADLIRTVVEESTVPVIETGAGVVHVYLDASADAAMAVDVAVDAKVSRPSVCNAMETLLVHRDAAPRVLPAVLDALRDRGVTIHGDEAVRGLWPGAVPATDEDWAAEYLSLDLAVRVVDSAEDAVAHIARWSTHHTESIVTSDVGEAERFLSAVDSAVVMVNASTRFTDGSVFGFGAEVGISTQKLHARGPMGLQELTSTKWIVRGSGQVRG</sequence>
<reference evidence="9 10" key="1">
    <citation type="submission" date="2016-01" db="EMBL/GenBank/DDBJ databases">
        <title>Draft genome sequence of Clavibacter michiganensis subsp. tessellarius DOAB 609.</title>
        <authorList>
            <person name="Tambong J.T."/>
        </authorList>
    </citation>
    <scope>NUCLEOTIDE SEQUENCE [LARGE SCALE GENOMIC DNA]</scope>
    <source>
        <strain evidence="9 10">DOAB 609</strain>
    </source>
</reference>
<dbReference type="InterPro" id="IPR000965">
    <property type="entry name" value="GPR_dom"/>
</dbReference>
<name>A0A154V4S4_9MICO</name>
<keyword evidence="3 7" id="KW-0641">Proline biosynthesis</keyword>
<dbReference type="PANTHER" id="PTHR11063">
    <property type="entry name" value="GLUTAMATE SEMIALDEHYDE DEHYDROGENASE"/>
    <property type="match status" value="1"/>
</dbReference>
<comment type="subcellular location">
    <subcellularLocation>
        <location evidence="7">Cytoplasm</location>
    </subcellularLocation>
</comment>
<accession>A0A154V4S4</accession>
<dbReference type="InterPro" id="IPR016161">
    <property type="entry name" value="Ald_DH/histidinol_DH"/>
</dbReference>
<comment type="function">
    <text evidence="7">Catalyzes the NADPH-dependent reduction of L-glutamate 5-phosphate into L-glutamate 5-semialdehyde and phosphate. The product spontaneously undergoes cyclization to form 1-pyrroline-5-carboxylate.</text>
</comment>
<dbReference type="CDD" id="cd07079">
    <property type="entry name" value="ALDH_F18-19_ProA-GPR"/>
    <property type="match status" value="1"/>
</dbReference>
<dbReference type="GO" id="GO:0050661">
    <property type="term" value="F:NADP binding"/>
    <property type="evidence" value="ECO:0007669"/>
    <property type="project" value="InterPro"/>
</dbReference>
<dbReference type="EMBL" id="LQXA01000006">
    <property type="protein sequence ID" value="KZC96376.1"/>
    <property type="molecule type" value="Genomic_DNA"/>
</dbReference>